<keyword evidence="2" id="KW-1185">Reference proteome</keyword>
<dbReference type="AlphaFoldDB" id="A0A077ZBV1"/>
<proteinExistence type="predicted"/>
<dbReference type="SUPFAM" id="SSF56672">
    <property type="entry name" value="DNA/RNA polymerases"/>
    <property type="match status" value="1"/>
</dbReference>
<sequence length="202" mass="23036">MRWTIFSDEILPASYLRTSWDCLLAEFGTYHIMVFVIRISRTKIRIVFDASAKFGGTSLNDHLTKGPDLTNSFVGILIRFRRYSIPIVSDVEQMFLQVAVPEAGRSILHFLWTSSDEGAPLTFQKNRQVFGLTSAPASCMYALKCAIETLSPAEVTARCQRQFYVDNYLDSFEFVENAVRIARNLKEALMGRRLCLNEMVIQ</sequence>
<protein>
    <recommendedName>
        <fullName evidence="3">Reverse transcriptase domain-containing protein</fullName>
    </recommendedName>
</protein>
<evidence type="ECO:0000313" key="2">
    <source>
        <dbReference type="Proteomes" id="UP000030665"/>
    </source>
</evidence>
<dbReference type="EMBL" id="HG806230">
    <property type="protein sequence ID" value="CDW57887.1"/>
    <property type="molecule type" value="Genomic_DNA"/>
</dbReference>
<dbReference type="PANTHER" id="PTHR47331">
    <property type="entry name" value="PHD-TYPE DOMAIN-CONTAINING PROTEIN"/>
    <property type="match status" value="1"/>
</dbReference>
<dbReference type="Proteomes" id="UP000030665">
    <property type="component" value="Unassembled WGS sequence"/>
</dbReference>
<evidence type="ECO:0000313" key="1">
    <source>
        <dbReference type="EMBL" id="CDW57887.1"/>
    </source>
</evidence>
<dbReference type="InterPro" id="IPR043502">
    <property type="entry name" value="DNA/RNA_pol_sf"/>
</dbReference>
<organism evidence="1 2">
    <name type="scientific">Trichuris trichiura</name>
    <name type="common">Whipworm</name>
    <name type="synonym">Trichocephalus trichiurus</name>
    <dbReference type="NCBI Taxonomy" id="36087"/>
    <lineage>
        <taxon>Eukaryota</taxon>
        <taxon>Metazoa</taxon>
        <taxon>Ecdysozoa</taxon>
        <taxon>Nematoda</taxon>
        <taxon>Enoplea</taxon>
        <taxon>Dorylaimia</taxon>
        <taxon>Trichinellida</taxon>
        <taxon>Trichuridae</taxon>
        <taxon>Trichuris</taxon>
    </lineage>
</organism>
<gene>
    <name evidence="1" type="ORF">TTRE_0000618701</name>
</gene>
<dbReference type="OrthoDB" id="5920525at2759"/>
<accession>A0A077ZBV1</accession>
<dbReference type="STRING" id="36087.A0A077ZBV1"/>
<evidence type="ECO:0008006" key="3">
    <source>
        <dbReference type="Google" id="ProtNLM"/>
    </source>
</evidence>
<name>A0A077ZBV1_TRITR</name>
<reference evidence="1" key="1">
    <citation type="submission" date="2014-01" db="EMBL/GenBank/DDBJ databases">
        <authorList>
            <person name="Aslett M."/>
        </authorList>
    </citation>
    <scope>NUCLEOTIDE SEQUENCE</scope>
</reference>
<reference evidence="1" key="2">
    <citation type="submission" date="2014-03" db="EMBL/GenBank/DDBJ databases">
        <title>The whipworm genome and dual-species transcriptomics of an intimate host-pathogen interaction.</title>
        <authorList>
            <person name="Foth B.J."/>
            <person name="Tsai I.J."/>
            <person name="Reid A.J."/>
            <person name="Bancroft A.J."/>
            <person name="Nichol S."/>
            <person name="Tracey A."/>
            <person name="Holroyd N."/>
            <person name="Cotton J.A."/>
            <person name="Stanley E.J."/>
            <person name="Zarowiecki M."/>
            <person name="Liu J.Z."/>
            <person name="Huckvale T."/>
            <person name="Cooper P.J."/>
            <person name="Grencis R.K."/>
            <person name="Berriman M."/>
        </authorList>
    </citation>
    <scope>NUCLEOTIDE SEQUENCE [LARGE SCALE GENOMIC DNA]</scope>
</reference>